<accession>A0A564G3J5</accession>
<reference evidence="1" key="3">
    <citation type="submission" date="2021-08" db="EMBL/GenBank/DDBJ databases">
        <authorList>
            <person name="Tani A."/>
            <person name="Ola A."/>
            <person name="Ogura Y."/>
            <person name="Katsura K."/>
            <person name="Hayashi T."/>
        </authorList>
    </citation>
    <scope>NUCLEOTIDE SEQUENCE</scope>
    <source>
        <strain evidence="1">DSM 22415</strain>
    </source>
</reference>
<dbReference type="Proteomes" id="UP000401717">
    <property type="component" value="Unassembled WGS sequence"/>
</dbReference>
<proteinExistence type="predicted"/>
<evidence type="ECO:0000313" key="1">
    <source>
        <dbReference type="EMBL" id="GJD59811.1"/>
    </source>
</evidence>
<evidence type="ECO:0000313" key="3">
    <source>
        <dbReference type="Proteomes" id="UP000401717"/>
    </source>
</evidence>
<evidence type="ECO:0000313" key="4">
    <source>
        <dbReference type="Proteomes" id="UP001055303"/>
    </source>
</evidence>
<evidence type="ECO:0000313" key="2">
    <source>
        <dbReference type="EMBL" id="VUF15069.1"/>
    </source>
</evidence>
<sequence>MLPHERIAAELAAERARGIAEHGYGPEHDDALPDDALGRAAATLAFCSTHSPERQRDLVPSNAWGLMIALWPKGWGARFKSEGQRQDLLRAGALLIAAIERLDRAAAADAAASTPES</sequence>
<gene>
    <name evidence="1" type="ORF">IFDJLNFL_5742</name>
    <name evidence="2" type="ORF">MTDSW087_04802</name>
</gene>
<dbReference type="AlphaFoldDB" id="A0A564G3J5"/>
<dbReference type="EMBL" id="CABFVH010000046">
    <property type="protein sequence ID" value="VUF15069.1"/>
    <property type="molecule type" value="Genomic_DNA"/>
</dbReference>
<name>A0A564G3J5_9HYPH</name>
<reference evidence="2 3" key="1">
    <citation type="submission" date="2019-06" db="EMBL/GenBank/DDBJ databases">
        <authorList>
            <person name="Rodrigo-Torres L."/>
            <person name="Arahal R. D."/>
            <person name="Lucena T."/>
        </authorList>
    </citation>
    <scope>NUCLEOTIDE SEQUENCE [LARGE SCALE GENOMIC DNA]</scope>
    <source>
        <strain evidence="2 3">SW08-7</strain>
    </source>
</reference>
<organism evidence="2 3">
    <name type="scientific">Methylobacterium dankookense</name>
    <dbReference type="NCBI Taxonomy" id="560405"/>
    <lineage>
        <taxon>Bacteria</taxon>
        <taxon>Pseudomonadati</taxon>
        <taxon>Pseudomonadota</taxon>
        <taxon>Alphaproteobacteria</taxon>
        <taxon>Hyphomicrobiales</taxon>
        <taxon>Methylobacteriaceae</taxon>
        <taxon>Methylobacterium</taxon>
    </lineage>
</organism>
<keyword evidence="4" id="KW-1185">Reference proteome</keyword>
<protein>
    <submittedName>
        <fullName evidence="2">Uncharacterized protein</fullName>
    </submittedName>
</protein>
<dbReference type="RefSeq" id="WP_144767380.1">
    <property type="nucleotide sequence ID" value="NZ_BPQI01000260.1"/>
</dbReference>
<dbReference type="Proteomes" id="UP001055303">
    <property type="component" value="Unassembled WGS sequence"/>
</dbReference>
<reference evidence="1" key="2">
    <citation type="journal article" date="2021" name="Front. Microbiol.">
        <title>Comprehensive Comparative Genomics and Phenotyping of Methylobacterium Species.</title>
        <authorList>
            <person name="Alessa O."/>
            <person name="Ogura Y."/>
            <person name="Fujitani Y."/>
            <person name="Takami H."/>
            <person name="Hayashi T."/>
            <person name="Sahin N."/>
            <person name="Tani A."/>
        </authorList>
    </citation>
    <scope>NUCLEOTIDE SEQUENCE</scope>
    <source>
        <strain evidence="1">DSM 22415</strain>
    </source>
</reference>
<dbReference type="EMBL" id="BPQI01000260">
    <property type="protein sequence ID" value="GJD59811.1"/>
    <property type="molecule type" value="Genomic_DNA"/>
</dbReference>